<feature type="domain" description="Flagellin N-terminal" evidence="4">
    <location>
        <begin position="9"/>
        <end position="141"/>
    </location>
</feature>
<name>S9QEP0_9RHOB</name>
<dbReference type="HOGENOM" id="CLU_066395_1_0_5"/>
<dbReference type="SUPFAM" id="SSF64518">
    <property type="entry name" value="Phase 1 flagellin"/>
    <property type="match status" value="1"/>
</dbReference>
<keyword evidence="2 3" id="KW-0975">Bacterial flagellum</keyword>
<dbReference type="PANTHER" id="PTHR42792">
    <property type="entry name" value="FLAGELLIN"/>
    <property type="match status" value="1"/>
</dbReference>
<dbReference type="InterPro" id="IPR046358">
    <property type="entry name" value="Flagellin_C"/>
</dbReference>
<keyword evidence="6" id="KW-0966">Cell projection</keyword>
<keyword evidence="6" id="KW-0282">Flagellum</keyword>
<dbReference type="Gene3D" id="1.20.1330.10">
    <property type="entry name" value="f41 fragment of flagellin, N-terminal domain"/>
    <property type="match status" value="1"/>
</dbReference>
<dbReference type="AlphaFoldDB" id="S9QEP0"/>
<dbReference type="EMBL" id="APVH01000042">
    <property type="protein sequence ID" value="EPX78028.1"/>
    <property type="molecule type" value="Genomic_DNA"/>
</dbReference>
<proteinExistence type="inferred from homology"/>
<dbReference type="GO" id="GO:0009288">
    <property type="term" value="C:bacterial-type flagellum"/>
    <property type="evidence" value="ECO:0007669"/>
    <property type="project" value="UniProtKB-SubCell"/>
</dbReference>
<reference evidence="7" key="1">
    <citation type="journal article" date="2014" name="Stand. Genomic Sci.">
        <title>Genome sequence of the exopolysaccharide-producing Salipiger mucosus type strain (DSM 16094(T)), a moderately halophilic member of the Roseobacter clade.</title>
        <authorList>
            <person name="Riedel T."/>
            <person name="Spring S."/>
            <person name="Fiebig A."/>
            <person name="Petersen J."/>
            <person name="Kyrpides N.C."/>
            <person name="Goker M."/>
            <person name="Klenk H.P."/>
        </authorList>
    </citation>
    <scope>NUCLEOTIDE SEQUENCE [LARGE SCALE GENOMIC DNA]</scope>
    <source>
        <strain evidence="7">DSM 16094</strain>
    </source>
</reference>
<comment type="subcellular location">
    <subcellularLocation>
        <location evidence="3">Secreted</location>
    </subcellularLocation>
    <subcellularLocation>
        <location evidence="3">Bacterial flagellum</location>
    </subcellularLocation>
</comment>
<dbReference type="GO" id="GO:0005198">
    <property type="term" value="F:structural molecule activity"/>
    <property type="evidence" value="ECO:0007669"/>
    <property type="project" value="UniProtKB-UniRule"/>
</dbReference>
<sequence length="361" mass="38940">MTNMIPNLSTLHSNLTARRFVERSRAELEQVGQELSTGYKADIAKDLGMQSSQAIAFRNAMDKTEGYITGNKVLESKLSLLSGTMDNFRNEAQSMMDLAVTNASSPAPTVDALQAEAKATLDALTSHLNVNYNGEYLFAGIDANSTPVQSYSETNNETGYSPQGVVEGIVGTNIASPADAATKIAELDAIFDSSNTVNPDRNFEGTFFKGMPLEDAGGNPNKRINAIVADDQKIEYGKQANDPAFTEILKGVSMIAGLDPAEIDNAAGYDAWMNEAINSMASGIKKLGVEQADIGKKRESLDEIITQQEDKKGIYNNRIVALEGVDHYEAASRMSALETQLEATYSVTAKISQLSFLNFMG</sequence>
<dbReference type="PANTHER" id="PTHR42792:SF1">
    <property type="entry name" value="FLAGELLAR HOOK-ASSOCIATED PROTEIN 3"/>
    <property type="match status" value="1"/>
</dbReference>
<gene>
    <name evidence="6" type="ORF">Salmuc_03350</name>
</gene>
<comment type="similarity">
    <text evidence="1 3">Belongs to the bacterial flagellin family.</text>
</comment>
<evidence type="ECO:0000259" key="5">
    <source>
        <dbReference type="Pfam" id="PF00700"/>
    </source>
</evidence>
<evidence type="ECO:0000313" key="7">
    <source>
        <dbReference type="Proteomes" id="UP000015347"/>
    </source>
</evidence>
<comment type="caution">
    <text evidence="6">The sequence shown here is derived from an EMBL/GenBank/DDBJ whole genome shotgun (WGS) entry which is preliminary data.</text>
</comment>
<keyword evidence="6" id="KW-0969">Cilium</keyword>
<dbReference type="OrthoDB" id="7312911at2"/>
<dbReference type="RefSeq" id="WP_020040023.1">
    <property type="nucleotide sequence ID" value="NZ_KE557281.1"/>
</dbReference>
<evidence type="ECO:0000259" key="4">
    <source>
        <dbReference type="Pfam" id="PF00669"/>
    </source>
</evidence>
<comment type="function">
    <text evidence="3">Flagellin is the subunit protein which polymerizes to form the filaments of bacterial flagella.</text>
</comment>
<evidence type="ECO:0000256" key="3">
    <source>
        <dbReference type="RuleBase" id="RU362073"/>
    </source>
</evidence>
<evidence type="ECO:0000313" key="6">
    <source>
        <dbReference type="EMBL" id="EPX78028.1"/>
    </source>
</evidence>
<protein>
    <recommendedName>
        <fullName evidence="3">Flagellin</fullName>
    </recommendedName>
</protein>
<organism evidence="6 7">
    <name type="scientific">Salipiger mucosus DSM 16094</name>
    <dbReference type="NCBI Taxonomy" id="1123237"/>
    <lineage>
        <taxon>Bacteria</taxon>
        <taxon>Pseudomonadati</taxon>
        <taxon>Pseudomonadota</taxon>
        <taxon>Alphaproteobacteria</taxon>
        <taxon>Rhodobacterales</taxon>
        <taxon>Roseobacteraceae</taxon>
        <taxon>Salipiger</taxon>
    </lineage>
</organism>
<accession>S9QEP0</accession>
<dbReference type="InterPro" id="IPR001492">
    <property type="entry name" value="Flagellin"/>
</dbReference>
<dbReference type="eggNOG" id="COG1344">
    <property type="taxonomic scope" value="Bacteria"/>
</dbReference>
<dbReference type="STRING" id="1123237.Salmuc_03350"/>
<evidence type="ECO:0000256" key="2">
    <source>
        <dbReference type="ARBA" id="ARBA00023143"/>
    </source>
</evidence>
<keyword evidence="3" id="KW-0964">Secreted</keyword>
<dbReference type="Pfam" id="PF00669">
    <property type="entry name" value="Flagellin_N"/>
    <property type="match status" value="1"/>
</dbReference>
<keyword evidence="7" id="KW-1185">Reference proteome</keyword>
<dbReference type="InterPro" id="IPR001029">
    <property type="entry name" value="Flagellin_N"/>
</dbReference>
<dbReference type="Proteomes" id="UP000015347">
    <property type="component" value="Unassembled WGS sequence"/>
</dbReference>
<evidence type="ECO:0000256" key="1">
    <source>
        <dbReference type="ARBA" id="ARBA00005709"/>
    </source>
</evidence>
<dbReference type="GO" id="GO:0005576">
    <property type="term" value="C:extracellular region"/>
    <property type="evidence" value="ECO:0007669"/>
    <property type="project" value="UniProtKB-SubCell"/>
</dbReference>
<feature type="domain" description="Flagellin C-terminal" evidence="5">
    <location>
        <begin position="283"/>
        <end position="359"/>
    </location>
</feature>
<dbReference type="Pfam" id="PF00700">
    <property type="entry name" value="Flagellin_C"/>
    <property type="match status" value="1"/>
</dbReference>